<proteinExistence type="predicted"/>
<evidence type="ECO:0008006" key="3">
    <source>
        <dbReference type="Google" id="ProtNLM"/>
    </source>
</evidence>
<dbReference type="Gene3D" id="1.20.5.1700">
    <property type="match status" value="1"/>
</dbReference>
<keyword evidence="1" id="KW-0175">Coiled coil</keyword>
<reference evidence="2" key="1">
    <citation type="submission" date="2019-08" db="EMBL/GenBank/DDBJ databases">
        <authorList>
            <person name="Kucharzyk K."/>
            <person name="Murdoch R.W."/>
            <person name="Higgins S."/>
            <person name="Loffler F."/>
        </authorList>
    </citation>
    <scope>NUCLEOTIDE SEQUENCE</scope>
</reference>
<sequence>MEWISALIASAITGAVTFSVANKQTNGSIEQEYTKNITNLFTIYKDQVDAMQKEVNQLKSQIKEIESKYIRDINGYKVIVEKLEDENEALREENEELKIENAVLKGDQENGI</sequence>
<dbReference type="AlphaFoldDB" id="A0A645BVZ3"/>
<evidence type="ECO:0000256" key="1">
    <source>
        <dbReference type="SAM" id="Coils"/>
    </source>
</evidence>
<name>A0A645BVZ3_9ZZZZ</name>
<comment type="caution">
    <text evidence="2">The sequence shown here is derived from an EMBL/GenBank/DDBJ whole genome shotgun (WGS) entry which is preliminary data.</text>
</comment>
<gene>
    <name evidence="2" type="ORF">SDC9_116624</name>
</gene>
<organism evidence="2">
    <name type="scientific">bioreactor metagenome</name>
    <dbReference type="NCBI Taxonomy" id="1076179"/>
    <lineage>
        <taxon>unclassified sequences</taxon>
        <taxon>metagenomes</taxon>
        <taxon>ecological metagenomes</taxon>
    </lineage>
</organism>
<evidence type="ECO:0000313" key="2">
    <source>
        <dbReference type="EMBL" id="MPM69676.1"/>
    </source>
</evidence>
<dbReference type="EMBL" id="VSSQ01023009">
    <property type="protein sequence ID" value="MPM69676.1"/>
    <property type="molecule type" value="Genomic_DNA"/>
</dbReference>
<accession>A0A645BVZ3</accession>
<feature type="coiled-coil region" evidence="1">
    <location>
        <begin position="41"/>
        <end position="107"/>
    </location>
</feature>
<protein>
    <recommendedName>
        <fullName evidence="3">Chromosome partition protein Smc</fullName>
    </recommendedName>
</protein>